<gene>
    <name evidence="1" type="ORF">POPTR_006G121733</name>
</gene>
<protein>
    <submittedName>
        <fullName evidence="1">Uncharacterized protein</fullName>
    </submittedName>
</protein>
<sequence length="55" mass="6017">MIPFPLDIDGSSRTREALGPFSDHASITFYSGPNSLFCPFHSFLLFVGIHYPVGG</sequence>
<dbReference type="Proteomes" id="UP000006729">
    <property type="component" value="Chromosome 6"/>
</dbReference>
<dbReference type="InParanoid" id="A0A3N7F2H0"/>
<evidence type="ECO:0000313" key="1">
    <source>
        <dbReference type="EMBL" id="RQO91603.1"/>
    </source>
</evidence>
<proteinExistence type="predicted"/>
<evidence type="ECO:0000313" key="2">
    <source>
        <dbReference type="Proteomes" id="UP000006729"/>
    </source>
</evidence>
<name>A0A3N7F2H0_POPTR</name>
<dbReference type="EMBL" id="CM009295">
    <property type="protein sequence ID" value="RQO91603.1"/>
    <property type="molecule type" value="Genomic_DNA"/>
</dbReference>
<organism evidence="1 2">
    <name type="scientific">Populus trichocarpa</name>
    <name type="common">Western balsam poplar</name>
    <name type="synonym">Populus balsamifera subsp. trichocarpa</name>
    <dbReference type="NCBI Taxonomy" id="3694"/>
    <lineage>
        <taxon>Eukaryota</taxon>
        <taxon>Viridiplantae</taxon>
        <taxon>Streptophyta</taxon>
        <taxon>Embryophyta</taxon>
        <taxon>Tracheophyta</taxon>
        <taxon>Spermatophyta</taxon>
        <taxon>Magnoliopsida</taxon>
        <taxon>eudicotyledons</taxon>
        <taxon>Gunneridae</taxon>
        <taxon>Pentapetalae</taxon>
        <taxon>rosids</taxon>
        <taxon>fabids</taxon>
        <taxon>Malpighiales</taxon>
        <taxon>Salicaceae</taxon>
        <taxon>Saliceae</taxon>
        <taxon>Populus</taxon>
    </lineage>
</organism>
<reference evidence="1 2" key="1">
    <citation type="journal article" date="2006" name="Science">
        <title>The genome of black cottonwood, Populus trichocarpa (Torr. &amp; Gray).</title>
        <authorList>
            <person name="Tuskan G.A."/>
            <person name="Difazio S."/>
            <person name="Jansson S."/>
            <person name="Bohlmann J."/>
            <person name="Grigoriev I."/>
            <person name="Hellsten U."/>
            <person name="Putnam N."/>
            <person name="Ralph S."/>
            <person name="Rombauts S."/>
            <person name="Salamov A."/>
            <person name="Schein J."/>
            <person name="Sterck L."/>
            <person name="Aerts A."/>
            <person name="Bhalerao R.R."/>
            <person name="Bhalerao R.P."/>
            <person name="Blaudez D."/>
            <person name="Boerjan W."/>
            <person name="Brun A."/>
            <person name="Brunner A."/>
            <person name="Busov V."/>
            <person name="Campbell M."/>
            <person name="Carlson J."/>
            <person name="Chalot M."/>
            <person name="Chapman J."/>
            <person name="Chen G.L."/>
            <person name="Cooper D."/>
            <person name="Coutinho P.M."/>
            <person name="Couturier J."/>
            <person name="Covert S."/>
            <person name="Cronk Q."/>
            <person name="Cunningham R."/>
            <person name="Davis J."/>
            <person name="Degroeve S."/>
            <person name="Dejardin A."/>
            <person name="Depamphilis C."/>
            <person name="Detter J."/>
            <person name="Dirks B."/>
            <person name="Dubchak I."/>
            <person name="Duplessis S."/>
            <person name="Ehlting J."/>
            <person name="Ellis B."/>
            <person name="Gendler K."/>
            <person name="Goodstein D."/>
            <person name="Gribskov M."/>
            <person name="Grimwood J."/>
            <person name="Groover A."/>
            <person name="Gunter L."/>
            <person name="Hamberger B."/>
            <person name="Heinze B."/>
            <person name="Helariutta Y."/>
            <person name="Henrissat B."/>
            <person name="Holligan D."/>
            <person name="Holt R."/>
            <person name="Huang W."/>
            <person name="Islam-Faridi N."/>
            <person name="Jones S."/>
            <person name="Jones-Rhoades M."/>
            <person name="Jorgensen R."/>
            <person name="Joshi C."/>
            <person name="Kangasjarvi J."/>
            <person name="Karlsson J."/>
            <person name="Kelleher C."/>
            <person name="Kirkpatrick R."/>
            <person name="Kirst M."/>
            <person name="Kohler A."/>
            <person name="Kalluri U."/>
            <person name="Larimer F."/>
            <person name="Leebens-Mack J."/>
            <person name="Leple J.C."/>
            <person name="Locascio P."/>
            <person name="Lou Y."/>
            <person name="Lucas S."/>
            <person name="Martin F."/>
            <person name="Montanini B."/>
            <person name="Napoli C."/>
            <person name="Nelson D.R."/>
            <person name="Nelson C."/>
            <person name="Nieminen K."/>
            <person name="Nilsson O."/>
            <person name="Pereda V."/>
            <person name="Peter G."/>
            <person name="Philippe R."/>
            <person name="Pilate G."/>
            <person name="Poliakov A."/>
            <person name="Razumovskaya J."/>
            <person name="Richardson P."/>
            <person name="Rinaldi C."/>
            <person name="Ritland K."/>
            <person name="Rouze P."/>
            <person name="Ryaboy D."/>
            <person name="Schmutz J."/>
            <person name="Schrader J."/>
            <person name="Segerman B."/>
            <person name="Shin H."/>
            <person name="Siddiqui A."/>
            <person name="Sterky F."/>
            <person name="Terry A."/>
            <person name="Tsai C.J."/>
            <person name="Uberbacher E."/>
            <person name="Unneberg P."/>
            <person name="Vahala J."/>
            <person name="Wall K."/>
            <person name="Wessler S."/>
            <person name="Yang G."/>
            <person name="Yin T."/>
            <person name="Douglas C."/>
            <person name="Marra M."/>
            <person name="Sandberg G."/>
            <person name="Van de Peer Y."/>
            <person name="Rokhsar D."/>
        </authorList>
    </citation>
    <scope>NUCLEOTIDE SEQUENCE [LARGE SCALE GENOMIC DNA]</scope>
    <source>
        <strain evidence="2">cv. Nisqually</strain>
    </source>
</reference>
<dbReference type="AlphaFoldDB" id="A0A3N7F2H0"/>
<keyword evidence="2" id="KW-1185">Reference proteome</keyword>
<accession>A0A3N7F2H0</accession>